<dbReference type="PROSITE" id="PS51257">
    <property type="entry name" value="PROKAR_LIPOPROTEIN"/>
    <property type="match status" value="1"/>
</dbReference>
<protein>
    <submittedName>
        <fullName evidence="3">C1 family peptidase</fullName>
    </submittedName>
</protein>
<feature type="domain" description="Peptidase C1A papain C-terminal" evidence="2">
    <location>
        <begin position="56"/>
        <end position="298"/>
    </location>
</feature>
<dbReference type="EMBL" id="JAYGJQ010000002">
    <property type="protein sequence ID" value="MEA9357835.1"/>
    <property type="molecule type" value="Genomic_DNA"/>
</dbReference>
<evidence type="ECO:0000256" key="1">
    <source>
        <dbReference type="ARBA" id="ARBA00008455"/>
    </source>
</evidence>
<accession>A0ABU5VXP8</accession>
<dbReference type="PANTHER" id="PTHR12411">
    <property type="entry name" value="CYSTEINE PROTEASE FAMILY C1-RELATED"/>
    <property type="match status" value="1"/>
</dbReference>
<proteinExistence type="inferred from homology"/>
<dbReference type="SMART" id="SM00645">
    <property type="entry name" value="Pept_C1"/>
    <property type="match status" value="1"/>
</dbReference>
<dbReference type="InterPro" id="IPR000668">
    <property type="entry name" value="Peptidase_C1A_C"/>
</dbReference>
<dbReference type="CDD" id="cd02619">
    <property type="entry name" value="Peptidase_C1"/>
    <property type="match status" value="1"/>
</dbReference>
<dbReference type="InterPro" id="IPR038765">
    <property type="entry name" value="Papain-like_cys_pep_sf"/>
</dbReference>
<dbReference type="InterPro" id="IPR013128">
    <property type="entry name" value="Peptidase_C1A"/>
</dbReference>
<dbReference type="Proteomes" id="UP001302274">
    <property type="component" value="Unassembled WGS sequence"/>
</dbReference>
<reference evidence="3 4" key="1">
    <citation type="submission" date="2023-11" db="EMBL/GenBank/DDBJ databases">
        <title>A Novel Polar Bacteriovorax (B. antarcticus) Isolated from the Biocrust in Antarctica.</title>
        <authorList>
            <person name="Mun W."/>
            <person name="Choi S.Y."/>
            <person name="Mitchell R.J."/>
        </authorList>
    </citation>
    <scope>NUCLEOTIDE SEQUENCE [LARGE SCALE GENOMIC DNA]</scope>
    <source>
        <strain evidence="3 4">PP10</strain>
    </source>
</reference>
<evidence type="ECO:0000313" key="4">
    <source>
        <dbReference type="Proteomes" id="UP001302274"/>
    </source>
</evidence>
<comment type="similarity">
    <text evidence="1">Belongs to the peptidase C1 family.</text>
</comment>
<dbReference type="Pfam" id="PF00112">
    <property type="entry name" value="Peptidase_C1"/>
    <property type="match status" value="1"/>
</dbReference>
<dbReference type="RefSeq" id="WP_323578005.1">
    <property type="nucleotide sequence ID" value="NZ_JAYGJQ010000002.1"/>
</dbReference>
<evidence type="ECO:0000259" key="2">
    <source>
        <dbReference type="SMART" id="SM00645"/>
    </source>
</evidence>
<comment type="caution">
    <text evidence="3">The sequence shown here is derived from an EMBL/GenBank/DDBJ whole genome shotgun (WGS) entry which is preliminary data.</text>
</comment>
<dbReference type="Gene3D" id="3.90.70.10">
    <property type="entry name" value="Cysteine proteinases"/>
    <property type="match status" value="1"/>
</dbReference>
<keyword evidence="4" id="KW-1185">Reference proteome</keyword>
<gene>
    <name evidence="3" type="ORF">SHI21_16510</name>
</gene>
<name>A0ABU5VXP8_9BACT</name>
<dbReference type="SUPFAM" id="SSF54001">
    <property type="entry name" value="Cysteine proteinases"/>
    <property type="match status" value="1"/>
</dbReference>
<evidence type="ECO:0000313" key="3">
    <source>
        <dbReference type="EMBL" id="MEA9357835.1"/>
    </source>
</evidence>
<organism evidence="3 4">
    <name type="scientific">Bacteriovorax antarcticus</name>
    <dbReference type="NCBI Taxonomy" id="3088717"/>
    <lineage>
        <taxon>Bacteria</taxon>
        <taxon>Pseudomonadati</taxon>
        <taxon>Bdellovibrionota</taxon>
        <taxon>Bacteriovoracia</taxon>
        <taxon>Bacteriovoracales</taxon>
        <taxon>Bacteriovoracaceae</taxon>
        <taxon>Bacteriovorax</taxon>
    </lineage>
</organism>
<sequence length="459" mass="51827">MRHGLNVSLLLSVLIITGCGGKKSSAPKQMSEAYKLDNYYAVENPSTLDYEKIKQLPETVDLKDMMTPVKDQDERGTCSFFAGISLVESAIKSKMNVEVNLSEEYLNYALKSKRKATGEGAWPEQSLFQAIDNKAGFLLERDWPYQPLWFGIKAPCIDVKMDNKAPSECYSHNSPPEDILAKKISGENFELEYNSEITTTDIIGSLALNKKPMAIVVPVNAKGWKDDGTVSYTQELKQECINDGSKCGTHVIVLTGYDIPKKVFFFRNSWNKKWGKDGYGEIPFDVIDRNAELAVTIVTLKSDITLPADHAKNYLELENFKVSSKEEKDQSVTIKTSALIRNSGANTIKYGSSLMEVAPGVTGEINDKNTEYFEMSDEDHKLYDVWGVSNGTFIFADLKTLDKTWSFDEGETYVAATNLMTSTSVKKSSRLYFRTSLYMYTDDQKYKVLKRYFHPFNYN</sequence>